<dbReference type="EMBL" id="ML996082">
    <property type="protein sequence ID" value="KAF2156000.1"/>
    <property type="molecule type" value="Genomic_DNA"/>
</dbReference>
<sequence>MRIKHTPASAASFYPLVTFCSSRPIQSTHLFAAVACSLSSTLSFWAWCRPFVGCAISGQPEDPPSLTHHRRHHINLDFT</sequence>
<organism evidence="1 2">
    <name type="scientific">Myriangium duriaei CBS 260.36</name>
    <dbReference type="NCBI Taxonomy" id="1168546"/>
    <lineage>
        <taxon>Eukaryota</taxon>
        <taxon>Fungi</taxon>
        <taxon>Dikarya</taxon>
        <taxon>Ascomycota</taxon>
        <taxon>Pezizomycotina</taxon>
        <taxon>Dothideomycetes</taxon>
        <taxon>Dothideomycetidae</taxon>
        <taxon>Myriangiales</taxon>
        <taxon>Myriangiaceae</taxon>
        <taxon>Myriangium</taxon>
    </lineage>
</organism>
<dbReference type="AlphaFoldDB" id="A0A9P4MII1"/>
<gene>
    <name evidence="1" type="ORF">K461DRAFT_86552</name>
</gene>
<protein>
    <submittedName>
        <fullName evidence="1">Uncharacterized protein</fullName>
    </submittedName>
</protein>
<comment type="caution">
    <text evidence="1">The sequence shown here is derived from an EMBL/GenBank/DDBJ whole genome shotgun (WGS) entry which is preliminary data.</text>
</comment>
<evidence type="ECO:0000313" key="2">
    <source>
        <dbReference type="Proteomes" id="UP000799439"/>
    </source>
</evidence>
<keyword evidence="2" id="KW-1185">Reference proteome</keyword>
<evidence type="ECO:0000313" key="1">
    <source>
        <dbReference type="EMBL" id="KAF2156000.1"/>
    </source>
</evidence>
<name>A0A9P4MII1_9PEZI</name>
<dbReference type="Proteomes" id="UP000799439">
    <property type="component" value="Unassembled WGS sequence"/>
</dbReference>
<proteinExistence type="predicted"/>
<reference evidence="1" key="1">
    <citation type="journal article" date="2020" name="Stud. Mycol.">
        <title>101 Dothideomycetes genomes: a test case for predicting lifestyles and emergence of pathogens.</title>
        <authorList>
            <person name="Haridas S."/>
            <person name="Albert R."/>
            <person name="Binder M."/>
            <person name="Bloem J."/>
            <person name="Labutti K."/>
            <person name="Salamov A."/>
            <person name="Andreopoulos B."/>
            <person name="Baker S."/>
            <person name="Barry K."/>
            <person name="Bills G."/>
            <person name="Bluhm B."/>
            <person name="Cannon C."/>
            <person name="Castanera R."/>
            <person name="Culley D."/>
            <person name="Daum C."/>
            <person name="Ezra D."/>
            <person name="Gonzalez J."/>
            <person name="Henrissat B."/>
            <person name="Kuo A."/>
            <person name="Liang C."/>
            <person name="Lipzen A."/>
            <person name="Lutzoni F."/>
            <person name="Magnuson J."/>
            <person name="Mondo S."/>
            <person name="Nolan M."/>
            <person name="Ohm R."/>
            <person name="Pangilinan J."/>
            <person name="Park H.-J."/>
            <person name="Ramirez L."/>
            <person name="Alfaro M."/>
            <person name="Sun H."/>
            <person name="Tritt A."/>
            <person name="Yoshinaga Y."/>
            <person name="Zwiers L.-H."/>
            <person name="Turgeon B."/>
            <person name="Goodwin S."/>
            <person name="Spatafora J."/>
            <person name="Crous P."/>
            <person name="Grigoriev I."/>
        </authorList>
    </citation>
    <scope>NUCLEOTIDE SEQUENCE</scope>
    <source>
        <strain evidence="1">CBS 260.36</strain>
    </source>
</reference>
<accession>A0A9P4MII1</accession>